<feature type="domain" description="EF-hand" evidence="3">
    <location>
        <begin position="222"/>
        <end position="257"/>
    </location>
</feature>
<dbReference type="PROSITE" id="PS50222">
    <property type="entry name" value="EF_HAND_2"/>
    <property type="match status" value="4"/>
</dbReference>
<dbReference type="PROSITE" id="PS00018">
    <property type="entry name" value="EF_HAND_1"/>
    <property type="match status" value="4"/>
</dbReference>
<keyword evidence="5" id="KW-1185">Reference proteome</keyword>
<gene>
    <name evidence="4" type="ORF">TcWFU_005974</name>
</gene>
<dbReference type="InterPro" id="IPR050145">
    <property type="entry name" value="Centrin_CML-like"/>
</dbReference>
<keyword evidence="1" id="KW-0677">Repeat</keyword>
<dbReference type="EMBL" id="JAKROA010000006">
    <property type="protein sequence ID" value="KAL5106260.1"/>
    <property type="molecule type" value="Genomic_DNA"/>
</dbReference>
<evidence type="ECO:0000256" key="1">
    <source>
        <dbReference type="ARBA" id="ARBA00022737"/>
    </source>
</evidence>
<evidence type="ECO:0000256" key="2">
    <source>
        <dbReference type="ARBA" id="ARBA00022837"/>
    </source>
</evidence>
<sequence>MEPNDTHDPKGIQEPLTLFRLRPFVEADDDAIPILNRPQQMPSLLATKAFASVRRRKSGRTRRVAVYRLAPPRLASHRTIPFAHTHTRHLSGDFPASNMTAIHWNRFSGRTGHRSRSAAAMDIASLSSFLASSESNYDRASPRSSITTGTSGTKVASTFVEKTRNPMEDGEHLALQLIKAQKLTSDQVSEIRRSFHYFDKNGDGSISLEELTAAFGTIGRAHDRTLIGNLFKEADENGDGVIDYKEFVALMAVSFQGQNQAGSNLSSRNDMYQEAFSKFDVNNDGVIDSNDLKELMKNIGKQLNDKEILEMILEADRNGDGVVDYDEFVHIFESGVELSSAT</sequence>
<evidence type="ECO:0000313" key="4">
    <source>
        <dbReference type="EMBL" id="KAL5106260.1"/>
    </source>
</evidence>
<name>A0ABR4Q9K6_9CEST</name>
<dbReference type="Gene3D" id="1.10.238.10">
    <property type="entry name" value="EF-hand"/>
    <property type="match status" value="2"/>
</dbReference>
<keyword evidence="2" id="KW-0106">Calcium</keyword>
<feature type="domain" description="EF-hand" evidence="3">
    <location>
        <begin position="186"/>
        <end position="221"/>
    </location>
</feature>
<dbReference type="Proteomes" id="UP001651158">
    <property type="component" value="Unassembled WGS sequence"/>
</dbReference>
<dbReference type="PROSITE" id="PS00448">
    <property type="entry name" value="CLOS_CELLULOSOME_RPT"/>
    <property type="match status" value="1"/>
</dbReference>
<organism evidence="4 5">
    <name type="scientific">Taenia crassiceps</name>
    <dbReference type="NCBI Taxonomy" id="6207"/>
    <lineage>
        <taxon>Eukaryota</taxon>
        <taxon>Metazoa</taxon>
        <taxon>Spiralia</taxon>
        <taxon>Lophotrochozoa</taxon>
        <taxon>Platyhelminthes</taxon>
        <taxon>Cestoda</taxon>
        <taxon>Eucestoda</taxon>
        <taxon>Cyclophyllidea</taxon>
        <taxon>Taeniidae</taxon>
        <taxon>Taenia</taxon>
    </lineage>
</organism>
<proteinExistence type="predicted"/>
<dbReference type="CDD" id="cd00051">
    <property type="entry name" value="EFh"/>
    <property type="match status" value="2"/>
</dbReference>
<evidence type="ECO:0000313" key="5">
    <source>
        <dbReference type="Proteomes" id="UP001651158"/>
    </source>
</evidence>
<dbReference type="Pfam" id="PF13499">
    <property type="entry name" value="EF-hand_7"/>
    <property type="match status" value="2"/>
</dbReference>
<feature type="domain" description="EF-hand" evidence="3">
    <location>
        <begin position="303"/>
        <end position="338"/>
    </location>
</feature>
<evidence type="ECO:0000259" key="3">
    <source>
        <dbReference type="PROSITE" id="PS50222"/>
    </source>
</evidence>
<accession>A0ABR4Q9K6</accession>
<protein>
    <submittedName>
        <fullName evidence="4">Calmodulin</fullName>
    </submittedName>
</protein>
<dbReference type="InterPro" id="IPR011992">
    <property type="entry name" value="EF-hand-dom_pair"/>
</dbReference>
<dbReference type="SUPFAM" id="SSF47473">
    <property type="entry name" value="EF-hand"/>
    <property type="match status" value="1"/>
</dbReference>
<comment type="caution">
    <text evidence="4">The sequence shown here is derived from an EMBL/GenBank/DDBJ whole genome shotgun (WGS) entry which is preliminary data.</text>
</comment>
<dbReference type="PANTHER" id="PTHR23050">
    <property type="entry name" value="CALCIUM BINDING PROTEIN"/>
    <property type="match status" value="1"/>
</dbReference>
<reference evidence="4 5" key="1">
    <citation type="journal article" date="2022" name="Front. Cell. Infect. Microbiol.">
        <title>The Genomes of Two Strains of Taenia crassiceps the Animal Model for the Study of Human Cysticercosis.</title>
        <authorList>
            <person name="Bobes R.J."/>
            <person name="Estrada K."/>
            <person name="Rios-Valencia D.G."/>
            <person name="Calderon-Gallegos A."/>
            <person name="de la Torre P."/>
            <person name="Carrero J.C."/>
            <person name="Sanchez-Flores A."/>
            <person name="Laclette J.P."/>
        </authorList>
    </citation>
    <scope>NUCLEOTIDE SEQUENCE [LARGE SCALE GENOMIC DNA]</scope>
    <source>
        <strain evidence="4">WFUcys</strain>
    </source>
</reference>
<dbReference type="InterPro" id="IPR018247">
    <property type="entry name" value="EF_Hand_1_Ca_BS"/>
</dbReference>
<feature type="domain" description="EF-hand" evidence="3">
    <location>
        <begin position="267"/>
        <end position="302"/>
    </location>
</feature>
<dbReference type="InterPro" id="IPR002048">
    <property type="entry name" value="EF_hand_dom"/>
</dbReference>
<dbReference type="InterPro" id="IPR002105">
    <property type="entry name" value="Dockerin_1_rpt"/>
</dbReference>
<dbReference type="SMART" id="SM00054">
    <property type="entry name" value="EFh"/>
    <property type="match status" value="4"/>
</dbReference>